<accession>A0A7R9EIW3</accession>
<feature type="domain" description="Aminotransferase class V" evidence="2">
    <location>
        <begin position="373"/>
        <end position="518"/>
    </location>
</feature>
<dbReference type="SUPFAM" id="SSF52402">
    <property type="entry name" value="Adenine nucleotide alpha hydrolases-like"/>
    <property type="match status" value="1"/>
</dbReference>
<feature type="region of interest" description="Disordered" evidence="1">
    <location>
        <begin position="1032"/>
        <end position="1053"/>
    </location>
</feature>
<dbReference type="EMBL" id="OB796475">
    <property type="protein sequence ID" value="CAD7433473.1"/>
    <property type="molecule type" value="Genomic_DNA"/>
</dbReference>
<name>A0A7R9EIW3_9NEOP</name>
<dbReference type="InterPro" id="IPR015424">
    <property type="entry name" value="PyrdxlP-dep_Trfase"/>
</dbReference>
<gene>
    <name evidence="3" type="ORF">TMSB3V08_LOCUS10147</name>
</gene>
<dbReference type="PANTHER" id="PTHR43686:SF1">
    <property type="entry name" value="AMINOTRAN_5 DOMAIN-CONTAINING PROTEIN"/>
    <property type="match status" value="1"/>
</dbReference>
<organism evidence="3">
    <name type="scientific">Timema monikensis</name>
    <dbReference type="NCBI Taxonomy" id="170555"/>
    <lineage>
        <taxon>Eukaryota</taxon>
        <taxon>Metazoa</taxon>
        <taxon>Ecdysozoa</taxon>
        <taxon>Arthropoda</taxon>
        <taxon>Hexapoda</taxon>
        <taxon>Insecta</taxon>
        <taxon>Pterygota</taxon>
        <taxon>Neoptera</taxon>
        <taxon>Polyneoptera</taxon>
        <taxon>Phasmatodea</taxon>
        <taxon>Timematodea</taxon>
        <taxon>Timematoidea</taxon>
        <taxon>Timematidae</taxon>
        <taxon>Timema</taxon>
    </lineage>
</organism>
<evidence type="ECO:0000256" key="1">
    <source>
        <dbReference type="SAM" id="MobiDB-lite"/>
    </source>
</evidence>
<dbReference type="Gene3D" id="3.40.50.620">
    <property type="entry name" value="HUPs"/>
    <property type="match status" value="1"/>
</dbReference>
<dbReference type="Gene3D" id="3.90.1150.10">
    <property type="entry name" value="Aspartate Aminotransferase, domain 1"/>
    <property type="match status" value="1"/>
</dbReference>
<dbReference type="CDD" id="cd24138">
    <property type="entry name" value="TtcA-like"/>
    <property type="match status" value="1"/>
</dbReference>
<dbReference type="InterPro" id="IPR015422">
    <property type="entry name" value="PyrdxlP-dep_Trfase_small"/>
</dbReference>
<feature type="region of interest" description="Disordered" evidence="1">
    <location>
        <begin position="1468"/>
        <end position="1497"/>
    </location>
</feature>
<feature type="domain" description="Aminotransferase class V" evidence="2">
    <location>
        <begin position="72"/>
        <end position="284"/>
    </location>
</feature>
<dbReference type="PANTHER" id="PTHR43686">
    <property type="entry name" value="SULFURTRANSFERASE-RELATED"/>
    <property type="match status" value="1"/>
</dbReference>
<dbReference type="InterPro" id="IPR015421">
    <property type="entry name" value="PyrdxlP-dep_Trfase_major"/>
</dbReference>
<feature type="region of interest" description="Disordered" evidence="1">
    <location>
        <begin position="21"/>
        <end position="62"/>
    </location>
</feature>
<dbReference type="Gene3D" id="3.40.640.10">
    <property type="entry name" value="Type I PLP-dependent aspartate aminotransferase-like (Major domain)"/>
    <property type="match status" value="1"/>
</dbReference>
<feature type="compositionally biased region" description="Acidic residues" evidence="1">
    <location>
        <begin position="1486"/>
        <end position="1497"/>
    </location>
</feature>
<sequence>MPAARSSPVLFKILELRHHSCHTSRAHHPPRHTSRAHHPPRHTSRAHHPPRHTSRAHHPPCHTSRAHHPPLVYCDYTASGRSLQFIEDYILREVLPCYGNTHTTTSITSLQSTLYRHEAKDIFRNAVHASEHDAVIFAGHGCTGAVHKLIHALDLAEPPIVFVGPCEHHSNLLPWRERGAKIVRIAETKEGFLDLDDLEHQLQMNHNERRQLIGCFSAASNITGILCDDIATTLLLHQYGALAFWDYAAAAPYIKLDMNPFLPGVDEQAVFKDAIFFSVHKFIGGVQTPDKPETSDNIYLGVNNLSLDKPETSDDIYLGVNNLSLDKPETSDDIYLRVNNLSLDKPETSDNIYLGVNNLSLDKPETSDDNDCVLVAKKALFKNTVPNGCGGGSVFFVSRDGHRYLQDTELREEGGTAAVVESVRAGLVMQLKETVGVPSIMLREDKITRMVLSHMRTIPELILLGSNSGSIKRLPIFSFMVRHPRGVFLHHNFVCAVLNDVFGIQARGGCACAGPYAQDLLGIEEELAQEYETVLMEDSRLDRTHLRRHEEHSSYEMLRPGFARISLPFFMADNEVAYVLEALKMVATEAWKLLPQYILNPETGEWRHHTNSVFRDRKWLGSIRYTDGKMSVSERRVSGQGTFPQDYGEILQTARNIFNKARKMAQRYPLSDQCVMFDDRTDRLRWFMLPSEAQDILLGNSQNVKHDVPFDPIQYSGSRGRITENPNPTLVPILYNTVPLMRASSFELSRHNSLPSVDRQFQRLCTTPPIVSVVHSQPDLVWKEGTIHSKRISAYETQSQVNFAVGEVMNPASIQNTTMAEQTFPVVVGEDTYAGRARCYSLGSSTMSPPVLSPQTLCNLGMSNSEYSPPRHRHCSCSSQTDLNSLDLDSAGNFSPLPSLNMLQLNTASVNDCSLYGQSSSPTISTQSPEYLHAYVKEKTKELATEIKSEIRGVISKVENVLSESADSSNDNYTYQNGSVSEKLNESVRGTSVSSVDVAEYLLEVSKGMASEMKTEIREMMNAVDIMMSSDAMSPRSHSMEEKTSSSLSPDNSVVDKHFIGPSGNFLTSKLADLPGERTQSSECSSDETVIQILNVDKKQGNVAVNVKDKSSEEEDLEEEEAQSFMGFENKQSLLMRSTINSVSSQDSGINLTFQESDSSSHSNCTSKSDDRQNVRYRKLNTSLSESSAGQVRSTELPRSVSEVVDSCTSGDHADRASRPNTETTENSSVVRWHCPPKSIWKPAMEALHEFDMIRDGDRVMVCLSGGKDSLSLLHTLHQYQFYARAKGIQFTLGAATVDPGSTAYNPRPLIPYLQALDVHYLYEEQPILQQASELDNCTSVCSFCSRMKRGRLYSAARSNNYNVLALGQHLDDLTESFIMERDLRVIRPFVYVREKSLRQFAESRNLPIIPENCPACFEAPKERHRTKQLLAQQEILFPRLFWSLRSALHPLMSFRHTGEESRAYMRHRKHSQPQQTVLTIKEPDESSTETDEEPAN</sequence>
<proteinExistence type="predicted"/>
<evidence type="ECO:0000259" key="2">
    <source>
        <dbReference type="Pfam" id="PF00266"/>
    </source>
</evidence>
<feature type="region of interest" description="Disordered" evidence="1">
    <location>
        <begin position="1152"/>
        <end position="1229"/>
    </location>
</feature>
<feature type="compositionally biased region" description="Polar residues" evidence="1">
    <location>
        <begin position="1152"/>
        <end position="1167"/>
    </location>
</feature>
<dbReference type="GO" id="GO:0016740">
    <property type="term" value="F:transferase activity"/>
    <property type="evidence" value="ECO:0007669"/>
    <property type="project" value="UniProtKB-ARBA"/>
</dbReference>
<evidence type="ECO:0000313" key="3">
    <source>
        <dbReference type="EMBL" id="CAD7433473.1"/>
    </source>
</evidence>
<dbReference type="Pfam" id="PF00266">
    <property type="entry name" value="Aminotran_5"/>
    <property type="match status" value="2"/>
</dbReference>
<protein>
    <recommendedName>
        <fullName evidence="2">Aminotransferase class V domain-containing protein</fullName>
    </recommendedName>
</protein>
<dbReference type="SUPFAM" id="SSF53383">
    <property type="entry name" value="PLP-dependent transferases"/>
    <property type="match status" value="2"/>
</dbReference>
<reference evidence="3" key="1">
    <citation type="submission" date="2020-11" db="EMBL/GenBank/DDBJ databases">
        <authorList>
            <person name="Tran Van P."/>
        </authorList>
    </citation>
    <scope>NUCLEOTIDE SEQUENCE</scope>
</reference>
<dbReference type="InterPro" id="IPR000192">
    <property type="entry name" value="Aminotrans_V_dom"/>
</dbReference>
<feature type="compositionally biased region" description="Polar residues" evidence="1">
    <location>
        <begin position="1180"/>
        <end position="1194"/>
    </location>
</feature>
<dbReference type="InterPro" id="IPR014729">
    <property type="entry name" value="Rossmann-like_a/b/a_fold"/>
</dbReference>
<feature type="compositionally biased region" description="Polar residues" evidence="1">
    <location>
        <begin position="1219"/>
        <end position="1229"/>
    </location>
</feature>